<sequence length="78" mass="9322">KPHRLLQTLKTNIMAHNNTLISDLSESSYNVEVWEKILRAWETITPHKLKERHLGCRIEVTIPNNLIDKHYFCYFDED</sequence>
<gene>
    <name evidence="1" type="ORF">HID58_086863</name>
</gene>
<accession>A0ABQ7XRQ0</accession>
<proteinExistence type="predicted"/>
<feature type="non-terminal residue" evidence="1">
    <location>
        <position position="1"/>
    </location>
</feature>
<evidence type="ECO:0000313" key="2">
    <source>
        <dbReference type="Proteomes" id="UP000824890"/>
    </source>
</evidence>
<name>A0ABQ7XRQ0_BRANA</name>
<reference evidence="1 2" key="1">
    <citation type="submission" date="2021-05" db="EMBL/GenBank/DDBJ databases">
        <title>Genome Assembly of Synthetic Allotetraploid Brassica napus Reveals Homoeologous Exchanges between Subgenomes.</title>
        <authorList>
            <person name="Davis J.T."/>
        </authorList>
    </citation>
    <scope>NUCLEOTIDE SEQUENCE [LARGE SCALE GENOMIC DNA]</scope>
    <source>
        <strain evidence="2">cv. Da-Ae</strain>
        <tissue evidence="1">Seedling</tissue>
    </source>
</reference>
<dbReference type="Proteomes" id="UP000824890">
    <property type="component" value="Unassembled WGS sequence"/>
</dbReference>
<dbReference type="EMBL" id="JAGKQM010000019">
    <property type="protein sequence ID" value="KAH0858602.1"/>
    <property type="molecule type" value="Genomic_DNA"/>
</dbReference>
<comment type="caution">
    <text evidence="1">The sequence shown here is derived from an EMBL/GenBank/DDBJ whole genome shotgun (WGS) entry which is preliminary data.</text>
</comment>
<keyword evidence="2" id="KW-1185">Reference proteome</keyword>
<evidence type="ECO:0000313" key="1">
    <source>
        <dbReference type="EMBL" id="KAH0858602.1"/>
    </source>
</evidence>
<protein>
    <submittedName>
        <fullName evidence="1">Uncharacterized protein</fullName>
    </submittedName>
</protein>
<organism evidence="1 2">
    <name type="scientific">Brassica napus</name>
    <name type="common">Rape</name>
    <dbReference type="NCBI Taxonomy" id="3708"/>
    <lineage>
        <taxon>Eukaryota</taxon>
        <taxon>Viridiplantae</taxon>
        <taxon>Streptophyta</taxon>
        <taxon>Embryophyta</taxon>
        <taxon>Tracheophyta</taxon>
        <taxon>Spermatophyta</taxon>
        <taxon>Magnoliopsida</taxon>
        <taxon>eudicotyledons</taxon>
        <taxon>Gunneridae</taxon>
        <taxon>Pentapetalae</taxon>
        <taxon>rosids</taxon>
        <taxon>malvids</taxon>
        <taxon>Brassicales</taxon>
        <taxon>Brassicaceae</taxon>
        <taxon>Brassiceae</taxon>
        <taxon>Brassica</taxon>
    </lineage>
</organism>